<evidence type="ECO:0000313" key="3">
    <source>
        <dbReference type="EMBL" id="KQB83666.1"/>
    </source>
</evidence>
<feature type="signal peptide" evidence="2">
    <location>
        <begin position="1"/>
        <end position="21"/>
    </location>
</feature>
<sequence>MNRTVIVAAAALALGAGILSGCTPTENVAGTARGGGPGGEPSVSASSPAPTEGKLPEEVERAVATAEKEGVEVVAVTTADKQRYLVELNDGVSLVYSPDTGMQKISGKIAGIWMGEGALSAPVGLPVAAEEALPEERGWTQKFERGQISWARDEKDQYQVEVQS</sequence>
<feature type="chain" id="PRO_5038456018" evidence="2">
    <location>
        <begin position="22"/>
        <end position="164"/>
    </location>
</feature>
<dbReference type="PATRIC" id="fig|1544416.3.peg.1736"/>
<organism evidence="3 4">
    <name type="scientific">Corynebacterium oculi</name>
    <dbReference type="NCBI Taxonomy" id="1544416"/>
    <lineage>
        <taxon>Bacteria</taxon>
        <taxon>Bacillati</taxon>
        <taxon>Actinomycetota</taxon>
        <taxon>Actinomycetes</taxon>
        <taxon>Mycobacteriales</taxon>
        <taxon>Corynebacteriaceae</taxon>
        <taxon>Corynebacterium</taxon>
    </lineage>
</organism>
<dbReference type="STRING" id="1544416.Cocul_01738"/>
<dbReference type="Pfam" id="PF08310">
    <property type="entry name" value="LGFP"/>
    <property type="match status" value="1"/>
</dbReference>
<evidence type="ECO:0000313" key="4">
    <source>
        <dbReference type="Proteomes" id="UP000050517"/>
    </source>
</evidence>
<accession>A0A0N8VZE4</accession>
<keyword evidence="4" id="KW-1185">Reference proteome</keyword>
<proteinExistence type="predicted"/>
<protein>
    <submittedName>
        <fullName evidence="3">LGFP repeat protein</fullName>
    </submittedName>
</protein>
<feature type="region of interest" description="Disordered" evidence="1">
    <location>
        <begin position="29"/>
        <end position="57"/>
    </location>
</feature>
<keyword evidence="2" id="KW-0732">Signal</keyword>
<evidence type="ECO:0000256" key="1">
    <source>
        <dbReference type="SAM" id="MobiDB-lite"/>
    </source>
</evidence>
<dbReference type="PROSITE" id="PS51257">
    <property type="entry name" value="PROKAR_LIPOPROTEIN"/>
    <property type="match status" value="1"/>
</dbReference>
<dbReference type="Proteomes" id="UP000050517">
    <property type="component" value="Unassembled WGS sequence"/>
</dbReference>
<reference evidence="3 4" key="1">
    <citation type="submission" date="2015-10" db="EMBL/GenBank/DDBJ databases">
        <title>Corynebacteirum lowii and Corynebacterium oculi species nova, derived from human clinical disease and and emended description of Corynebacterium mastiditis.</title>
        <authorList>
            <person name="Bernard K."/>
            <person name="Pacheco A.L."/>
            <person name="Mcdougall C."/>
            <person name="Burtx T."/>
            <person name="Weibe D."/>
            <person name="Tyler S."/>
            <person name="Olson A.B."/>
            <person name="Cnockaert M."/>
            <person name="Eguchi H."/>
            <person name="Kuwahara T."/>
            <person name="Nakayama-Imaohji H."/>
            <person name="Boudewijins M."/>
            <person name="Van Hoecke F."/>
            <person name="Bernier A.-M."/>
            <person name="Vandamme P."/>
        </authorList>
    </citation>
    <scope>NUCLEOTIDE SEQUENCE [LARGE SCALE GENOMIC DNA]</scope>
    <source>
        <strain evidence="3 4">NML 130210</strain>
    </source>
</reference>
<dbReference type="EMBL" id="LKST01000003">
    <property type="protein sequence ID" value="KQB83666.1"/>
    <property type="molecule type" value="Genomic_DNA"/>
</dbReference>
<dbReference type="RefSeq" id="WP_055122828.1">
    <property type="nucleotide sequence ID" value="NZ_LKST01000003.1"/>
</dbReference>
<evidence type="ECO:0000256" key="2">
    <source>
        <dbReference type="SAM" id="SignalP"/>
    </source>
</evidence>
<feature type="compositionally biased region" description="Low complexity" evidence="1">
    <location>
        <begin position="40"/>
        <end position="52"/>
    </location>
</feature>
<dbReference type="OrthoDB" id="4369514at2"/>
<gene>
    <name evidence="3" type="ORF">Cocul_01738</name>
</gene>
<name>A0A0N8VZE4_9CORY</name>
<dbReference type="AlphaFoldDB" id="A0A0N8VZE4"/>
<comment type="caution">
    <text evidence="3">The sequence shown here is derived from an EMBL/GenBank/DDBJ whole genome shotgun (WGS) entry which is preliminary data.</text>
</comment>
<dbReference type="InterPro" id="IPR013207">
    <property type="entry name" value="LGFP"/>
</dbReference>